<reference evidence="10 12" key="1">
    <citation type="submission" date="2023-01" db="EMBL/GenBank/DDBJ databases">
        <authorList>
            <person name="Kreplak J."/>
        </authorList>
    </citation>
    <scope>NUCLEOTIDE SEQUENCE [LARGE SCALE GENOMIC DNA]</scope>
</reference>
<keyword evidence="2" id="KW-0540">Nuclease</keyword>
<dbReference type="AlphaFoldDB" id="A0AAV0Z238"/>
<evidence type="ECO:0000313" key="10">
    <source>
        <dbReference type="EMBL" id="CAI8591529.1"/>
    </source>
</evidence>
<evidence type="ECO:0000313" key="9">
    <source>
        <dbReference type="EMBL" id="CAI8591527.1"/>
    </source>
</evidence>
<gene>
    <name evidence="9" type="ORF">VFH_I491800</name>
    <name evidence="10" type="ORF">VFH_I491880</name>
    <name evidence="11" type="ORF">VFH_I492000</name>
</gene>
<evidence type="ECO:0000256" key="8">
    <source>
        <dbReference type="SAM" id="SignalP"/>
    </source>
</evidence>
<feature type="signal peptide" evidence="8">
    <location>
        <begin position="1"/>
        <end position="18"/>
    </location>
</feature>
<dbReference type="GO" id="GO:0033897">
    <property type="term" value="F:ribonuclease T2 activity"/>
    <property type="evidence" value="ECO:0007669"/>
    <property type="project" value="InterPro"/>
</dbReference>
<dbReference type="PANTHER" id="PTHR11240">
    <property type="entry name" value="RIBONUCLEASE T2"/>
    <property type="match status" value="1"/>
</dbReference>
<dbReference type="GO" id="GO:0003723">
    <property type="term" value="F:RNA binding"/>
    <property type="evidence" value="ECO:0007669"/>
    <property type="project" value="InterPro"/>
</dbReference>
<accession>A0AAV0Z238</accession>
<feature type="chain" id="PRO_5044713982" evidence="8">
    <location>
        <begin position="19"/>
        <end position="204"/>
    </location>
</feature>
<evidence type="ECO:0000256" key="1">
    <source>
        <dbReference type="ARBA" id="ARBA00007469"/>
    </source>
</evidence>
<protein>
    <submittedName>
        <fullName evidence="10">Uncharacterized protein</fullName>
    </submittedName>
</protein>
<dbReference type="PROSITE" id="PS00530">
    <property type="entry name" value="RNASE_T2_1"/>
    <property type="match status" value="1"/>
</dbReference>
<dbReference type="EMBL" id="OX451736">
    <property type="protein sequence ID" value="CAI8591527.1"/>
    <property type="molecule type" value="Genomic_DNA"/>
</dbReference>
<evidence type="ECO:0000256" key="7">
    <source>
        <dbReference type="RuleBase" id="RU004328"/>
    </source>
</evidence>
<keyword evidence="3" id="KW-0378">Hydrolase</keyword>
<feature type="active site" evidence="6">
    <location>
        <position position="103"/>
    </location>
</feature>
<dbReference type="EMBL" id="OX451736">
    <property type="protein sequence ID" value="CAI8591529.1"/>
    <property type="molecule type" value="Genomic_DNA"/>
</dbReference>
<keyword evidence="4" id="KW-1015">Disulfide bond</keyword>
<dbReference type="PROSITE" id="PS00531">
    <property type="entry name" value="RNASE_T2_2"/>
    <property type="match status" value="1"/>
</dbReference>
<dbReference type="PANTHER" id="PTHR11240:SF22">
    <property type="entry name" value="RIBONUCLEASE T2"/>
    <property type="match status" value="1"/>
</dbReference>
<dbReference type="CDD" id="cd01061">
    <property type="entry name" value="RNase_T2_euk"/>
    <property type="match status" value="1"/>
</dbReference>
<organism evidence="10 12">
    <name type="scientific">Vicia faba</name>
    <name type="common">Broad bean</name>
    <name type="synonym">Faba vulgaris</name>
    <dbReference type="NCBI Taxonomy" id="3906"/>
    <lineage>
        <taxon>Eukaryota</taxon>
        <taxon>Viridiplantae</taxon>
        <taxon>Streptophyta</taxon>
        <taxon>Embryophyta</taxon>
        <taxon>Tracheophyta</taxon>
        <taxon>Spermatophyta</taxon>
        <taxon>Magnoliopsida</taxon>
        <taxon>eudicotyledons</taxon>
        <taxon>Gunneridae</taxon>
        <taxon>Pentapetalae</taxon>
        <taxon>rosids</taxon>
        <taxon>fabids</taxon>
        <taxon>Fabales</taxon>
        <taxon>Fabaceae</taxon>
        <taxon>Papilionoideae</taxon>
        <taxon>50 kb inversion clade</taxon>
        <taxon>NPAAA clade</taxon>
        <taxon>Hologalegina</taxon>
        <taxon>IRL clade</taxon>
        <taxon>Fabeae</taxon>
        <taxon>Vicia</taxon>
    </lineage>
</organism>
<evidence type="ECO:0000313" key="12">
    <source>
        <dbReference type="Proteomes" id="UP001157006"/>
    </source>
</evidence>
<dbReference type="GO" id="GO:0005576">
    <property type="term" value="C:extracellular region"/>
    <property type="evidence" value="ECO:0007669"/>
    <property type="project" value="TreeGrafter"/>
</dbReference>
<evidence type="ECO:0000256" key="3">
    <source>
        <dbReference type="ARBA" id="ARBA00022759"/>
    </source>
</evidence>
<comment type="similarity">
    <text evidence="1 7">Belongs to the RNase T2 family.</text>
</comment>
<proteinExistence type="inferred from homology"/>
<sequence>MISKVCVVVVFLAQVVHPLDYYTFAQQWPKGACMGAKKQCIPGVPTIFTVHGLWPSNNVKPHPTPCPAQSFNIGLINSLVGQLSTMWPNIEIGRSNVGFWAYEWNKHGSCSPFSQYDYFNHAISLYNQNNLKSMLAAQNITPGTSHSIQVIFNAIQLHVGVQPLLVCFNRNYLAEIHICFDVTATSHTNCPVPSSQTCATSVIF</sequence>
<dbReference type="Gene3D" id="3.90.730.10">
    <property type="entry name" value="Ribonuclease T2-like"/>
    <property type="match status" value="1"/>
</dbReference>
<evidence type="ECO:0000256" key="4">
    <source>
        <dbReference type="ARBA" id="ARBA00023157"/>
    </source>
</evidence>
<dbReference type="Proteomes" id="UP001157006">
    <property type="component" value="Chromosome 1L"/>
</dbReference>
<dbReference type="EMBL" id="OX451736">
    <property type="protein sequence ID" value="CAI8591532.1"/>
    <property type="molecule type" value="Genomic_DNA"/>
</dbReference>
<dbReference type="InterPro" id="IPR018188">
    <property type="entry name" value="RNase_T2_His_AS_1"/>
</dbReference>
<feature type="active site" evidence="6">
    <location>
        <position position="51"/>
    </location>
</feature>
<dbReference type="InterPro" id="IPR033697">
    <property type="entry name" value="Ribonuclease_T2_eukaryotic"/>
</dbReference>
<evidence type="ECO:0000313" key="11">
    <source>
        <dbReference type="EMBL" id="CAI8591532.1"/>
    </source>
</evidence>
<dbReference type="InterPro" id="IPR036430">
    <property type="entry name" value="RNase_T2-like_sf"/>
</dbReference>
<feature type="active site" evidence="6">
    <location>
        <position position="107"/>
    </location>
</feature>
<dbReference type="Pfam" id="PF00445">
    <property type="entry name" value="Ribonuclease_T2"/>
    <property type="match status" value="1"/>
</dbReference>
<keyword evidence="3" id="KW-0255">Endonuclease</keyword>
<dbReference type="InterPro" id="IPR033130">
    <property type="entry name" value="RNase_T2_His_AS_2"/>
</dbReference>
<dbReference type="SUPFAM" id="SSF55895">
    <property type="entry name" value="Ribonuclease Rh-like"/>
    <property type="match status" value="1"/>
</dbReference>
<name>A0AAV0Z238_VICFA</name>
<evidence type="ECO:0000256" key="5">
    <source>
        <dbReference type="ARBA" id="ARBA00023239"/>
    </source>
</evidence>
<evidence type="ECO:0000256" key="6">
    <source>
        <dbReference type="PIRSR" id="PIRSR633697-1"/>
    </source>
</evidence>
<dbReference type="InterPro" id="IPR001568">
    <property type="entry name" value="RNase_T2-like"/>
</dbReference>
<keyword evidence="8" id="KW-0732">Signal</keyword>
<keyword evidence="5" id="KW-0456">Lyase</keyword>
<dbReference type="GO" id="GO:0006401">
    <property type="term" value="P:RNA catabolic process"/>
    <property type="evidence" value="ECO:0007669"/>
    <property type="project" value="TreeGrafter"/>
</dbReference>
<evidence type="ECO:0000256" key="2">
    <source>
        <dbReference type="ARBA" id="ARBA00022722"/>
    </source>
</evidence>
<keyword evidence="12" id="KW-1185">Reference proteome</keyword>